<accession>A0A7H4N5A5</accession>
<dbReference type="EMBL" id="UGMS01000001">
    <property type="protein sequence ID" value="STV78549.1"/>
    <property type="molecule type" value="Genomic_DNA"/>
</dbReference>
<name>A0A7H4N5A5_9ENTR</name>
<protein>
    <submittedName>
        <fullName evidence="1">Protein of uncharacterized function (DUF2961)</fullName>
    </submittedName>
</protein>
<evidence type="ECO:0000313" key="1">
    <source>
        <dbReference type="EMBL" id="STV78549.1"/>
    </source>
</evidence>
<organism evidence="1 2">
    <name type="scientific">Klebsiella michiganensis</name>
    <dbReference type="NCBI Taxonomy" id="1134687"/>
    <lineage>
        <taxon>Bacteria</taxon>
        <taxon>Pseudomonadati</taxon>
        <taxon>Pseudomonadota</taxon>
        <taxon>Gammaproteobacteria</taxon>
        <taxon>Enterobacterales</taxon>
        <taxon>Enterobacteriaceae</taxon>
        <taxon>Klebsiella/Raoultella group</taxon>
        <taxon>Klebsiella</taxon>
    </lineage>
</organism>
<gene>
    <name evidence="1" type="ORF">NCTC11685_02232</name>
</gene>
<dbReference type="Gene3D" id="2.60.120.1390">
    <property type="match status" value="1"/>
</dbReference>
<comment type="caution">
    <text evidence="1">The sequence shown here is derived from an EMBL/GenBank/DDBJ whole genome shotgun (WGS) entry which is preliminary data.</text>
</comment>
<sequence>MPFNTRAVIEIENQNDIPYGQYFYIDYEMYAEEHKDDIAYFHANWKRAKPMQWLGTRAANQ</sequence>
<proteinExistence type="predicted"/>
<dbReference type="InterPro" id="IPR021345">
    <property type="entry name" value="DUF2961"/>
</dbReference>
<dbReference type="Pfam" id="PF11175">
    <property type="entry name" value="DUF2961"/>
    <property type="match status" value="1"/>
</dbReference>
<dbReference type="Proteomes" id="UP000254863">
    <property type="component" value="Unassembled WGS sequence"/>
</dbReference>
<reference evidence="1 2" key="1">
    <citation type="submission" date="2018-06" db="EMBL/GenBank/DDBJ databases">
        <authorList>
            <consortium name="Pathogen Informatics"/>
            <person name="Doyle S."/>
        </authorList>
    </citation>
    <scope>NUCLEOTIDE SEQUENCE [LARGE SCALE GENOMIC DNA]</scope>
    <source>
        <strain evidence="1 2">NCTC11685</strain>
    </source>
</reference>
<dbReference type="AlphaFoldDB" id="A0A7H4N5A5"/>
<evidence type="ECO:0000313" key="2">
    <source>
        <dbReference type="Proteomes" id="UP000254863"/>
    </source>
</evidence>